<accession>A0ABD3PY91</accession>
<keyword evidence="4" id="KW-0816">Tricarboxylic acid cycle</keyword>
<evidence type="ECO:0000313" key="12">
    <source>
        <dbReference type="Proteomes" id="UP001516023"/>
    </source>
</evidence>
<feature type="domain" description="Fe-S hydro-lyase tartrate dehydratase beta-type catalytic" evidence="10">
    <location>
        <begin position="324"/>
        <end position="431"/>
    </location>
</feature>
<dbReference type="GO" id="GO:0006099">
    <property type="term" value="P:tricarboxylic acid cycle"/>
    <property type="evidence" value="ECO:0007669"/>
    <property type="project" value="UniProtKB-KW"/>
</dbReference>
<dbReference type="InterPro" id="IPR004647">
    <property type="entry name" value="Fe-S_hydro-lyase_TtdB-typ_cat"/>
</dbReference>
<evidence type="ECO:0000256" key="8">
    <source>
        <dbReference type="ARBA" id="ARBA00023239"/>
    </source>
</evidence>
<keyword evidence="7" id="KW-0411">Iron-sulfur</keyword>
<evidence type="ECO:0000256" key="7">
    <source>
        <dbReference type="ARBA" id="ARBA00023014"/>
    </source>
</evidence>
<evidence type="ECO:0000256" key="2">
    <source>
        <dbReference type="ARBA" id="ARBA00008876"/>
    </source>
</evidence>
<comment type="similarity">
    <text evidence="2">Belongs to the class-I fumarase family.</text>
</comment>
<evidence type="ECO:0000259" key="10">
    <source>
        <dbReference type="Pfam" id="PF05683"/>
    </source>
</evidence>
<dbReference type="GO" id="GO:0046872">
    <property type="term" value="F:metal ion binding"/>
    <property type="evidence" value="ECO:0007669"/>
    <property type="project" value="UniProtKB-KW"/>
</dbReference>
<dbReference type="InterPro" id="IPR036660">
    <property type="entry name" value="Fe-S_hydroAse_TtdB_cat_sf"/>
</dbReference>
<dbReference type="Pfam" id="PF05683">
    <property type="entry name" value="Fumerase_C"/>
    <property type="match status" value="1"/>
</dbReference>
<dbReference type="AlphaFoldDB" id="A0ABD3PY91"/>
<gene>
    <name evidence="11" type="ORF">HJC23_012085</name>
</gene>
<dbReference type="PANTHER" id="PTHR30389:SF0">
    <property type="entry name" value="FUMARATE HYDRATASE CLASS I, AEROBIC"/>
    <property type="match status" value="1"/>
</dbReference>
<keyword evidence="12" id="KW-1185">Reference proteome</keyword>
<feature type="non-terminal residue" evidence="11">
    <location>
        <position position="1"/>
    </location>
</feature>
<reference evidence="11 12" key="1">
    <citation type="journal article" date="2020" name="G3 (Bethesda)">
        <title>Improved Reference Genome for Cyclotella cryptica CCMP332, a Model for Cell Wall Morphogenesis, Salinity Adaptation, and Lipid Production in Diatoms (Bacillariophyta).</title>
        <authorList>
            <person name="Roberts W.R."/>
            <person name="Downey K.M."/>
            <person name="Ruck E.C."/>
            <person name="Traller J.C."/>
            <person name="Alverson A.J."/>
        </authorList>
    </citation>
    <scope>NUCLEOTIDE SEQUENCE [LARGE SCALE GENOMIC DNA]</scope>
    <source>
        <strain evidence="11 12">CCMP332</strain>
    </source>
</reference>
<evidence type="ECO:0008006" key="13">
    <source>
        <dbReference type="Google" id="ProtNLM"/>
    </source>
</evidence>
<dbReference type="Gene3D" id="3.20.130.10">
    <property type="entry name" value="Fe-S hydro-lyase, tartrate dehydratase beta-type, catalytic domain"/>
    <property type="match status" value="1"/>
</dbReference>
<protein>
    <recommendedName>
        <fullName evidence="13">Phosphotransferase</fullName>
    </recommendedName>
</protein>
<keyword evidence="6" id="KW-0408">Iron</keyword>
<dbReference type="GO" id="GO:0051539">
    <property type="term" value="F:4 iron, 4 sulfur cluster binding"/>
    <property type="evidence" value="ECO:0007669"/>
    <property type="project" value="UniProtKB-KW"/>
</dbReference>
<evidence type="ECO:0000259" key="9">
    <source>
        <dbReference type="Pfam" id="PF05681"/>
    </source>
</evidence>
<dbReference type="Proteomes" id="UP001516023">
    <property type="component" value="Unassembled WGS sequence"/>
</dbReference>
<dbReference type="SUPFAM" id="SSF117457">
    <property type="entry name" value="FumA C-terminal domain-like"/>
    <property type="match status" value="1"/>
</dbReference>
<evidence type="ECO:0000313" key="11">
    <source>
        <dbReference type="EMBL" id="KAL3791100.1"/>
    </source>
</evidence>
<dbReference type="InterPro" id="IPR004646">
    <property type="entry name" value="Fe-S_hydro-lyase_TtdA-typ_cat"/>
</dbReference>
<dbReference type="GO" id="GO:0016829">
    <property type="term" value="F:lyase activity"/>
    <property type="evidence" value="ECO:0007669"/>
    <property type="project" value="UniProtKB-KW"/>
</dbReference>
<organism evidence="11 12">
    <name type="scientific">Cyclotella cryptica</name>
    <dbReference type="NCBI Taxonomy" id="29204"/>
    <lineage>
        <taxon>Eukaryota</taxon>
        <taxon>Sar</taxon>
        <taxon>Stramenopiles</taxon>
        <taxon>Ochrophyta</taxon>
        <taxon>Bacillariophyta</taxon>
        <taxon>Coscinodiscophyceae</taxon>
        <taxon>Thalassiosirophycidae</taxon>
        <taxon>Stephanodiscales</taxon>
        <taxon>Stephanodiscaceae</taxon>
        <taxon>Cyclotella</taxon>
    </lineage>
</organism>
<evidence type="ECO:0000256" key="5">
    <source>
        <dbReference type="ARBA" id="ARBA00022723"/>
    </source>
</evidence>
<dbReference type="PANTHER" id="PTHR30389">
    <property type="entry name" value="FUMARATE HYDRATASE-RELATED"/>
    <property type="match status" value="1"/>
</dbReference>
<keyword evidence="3" id="KW-0004">4Fe-4S</keyword>
<comment type="pathway">
    <text evidence="1">Carbohydrate metabolism; tricarboxylic acid cycle; (S)-malate from fumarate: step 1/1.</text>
</comment>
<sequence length="435" mass="48275">YTPLFQSAHPDTATEYHQILPASAVQTVSLPDRTAILCIPGEALHKLSSMAFKDICHLLHPAHLAQLQKILDDLEASSNDHFMAMELLRNDNIESTRIVTGCQDTGTAIIMEKRGHLVLTDGNDKEYLSGGAYNAYTWSNLHYIRWSQFPCLRRRIQALIYLCRWRSRGASGGSVNETFLYQQTKALLNTGSLKSFLREKTMTVGTSVCPSYHLAVIICSLSAKQNLKTVQLVSTKHDHMLPTEGGANASVSCSADRQVKRKITKDEVFIELLEMDVRENVYRKSQKKIWQLLLLMYSRLISIPCQSELTSLSTLYAPVSFLGVVAHDIAHAKMLHKIETGEGLLEYAKNNIIYYAGLAETPGGYASGSFGPATAGRMDAYFEKFMEHGRSFVTLAQGNSSCLAEIGGPAAILAKKFIKNIEVLDNEEDGICMEN</sequence>
<comment type="caution">
    <text evidence="11">The sequence shown here is derived from an EMBL/GenBank/DDBJ whole genome shotgun (WGS) entry which is preliminary data.</text>
</comment>
<evidence type="ECO:0000256" key="4">
    <source>
        <dbReference type="ARBA" id="ARBA00022532"/>
    </source>
</evidence>
<evidence type="ECO:0000256" key="1">
    <source>
        <dbReference type="ARBA" id="ARBA00004859"/>
    </source>
</evidence>
<keyword evidence="5" id="KW-0479">Metal-binding</keyword>
<proteinExistence type="inferred from homology"/>
<name>A0ABD3PY91_9STRA</name>
<keyword evidence="8" id="KW-0456">Lyase</keyword>
<dbReference type="EMBL" id="JABMIG020000118">
    <property type="protein sequence ID" value="KAL3791100.1"/>
    <property type="molecule type" value="Genomic_DNA"/>
</dbReference>
<evidence type="ECO:0000256" key="3">
    <source>
        <dbReference type="ARBA" id="ARBA00022485"/>
    </source>
</evidence>
<evidence type="ECO:0000256" key="6">
    <source>
        <dbReference type="ARBA" id="ARBA00023004"/>
    </source>
</evidence>
<feature type="domain" description="Fe-S hydro-lyase tartrate dehydratase alpha-type catalytic" evidence="9">
    <location>
        <begin position="49"/>
        <end position="143"/>
    </location>
</feature>
<dbReference type="InterPro" id="IPR051208">
    <property type="entry name" value="Class-I_Fumarase/Tartrate_DH"/>
</dbReference>
<dbReference type="Pfam" id="PF05681">
    <property type="entry name" value="Fumerase"/>
    <property type="match status" value="1"/>
</dbReference>